<dbReference type="RefSeq" id="WP_024362819.1">
    <property type="nucleotide sequence ID" value="NZ_BJNS01000060.1"/>
</dbReference>
<gene>
    <name evidence="1" type="ORF">LS41612_20460</name>
    <name evidence="2" type="ORF">NCTC10338_00579</name>
</gene>
<evidence type="ECO:0000313" key="2">
    <source>
        <dbReference type="EMBL" id="SUV15511.1"/>
    </source>
</evidence>
<accession>A0A2S0K5D2</accession>
<organism evidence="1 3">
    <name type="scientific">Lysinibacillus sphaericus</name>
    <name type="common">Bacillus sphaericus</name>
    <dbReference type="NCBI Taxonomy" id="1421"/>
    <lineage>
        <taxon>Bacteria</taxon>
        <taxon>Bacillati</taxon>
        <taxon>Bacillota</taxon>
        <taxon>Bacilli</taxon>
        <taxon>Bacillales</taxon>
        <taxon>Bacillaceae</taxon>
        <taxon>Lysinibacillus</taxon>
    </lineage>
</organism>
<sequence length="171" mass="19663">MKKIASLLIWVLICLVGCNNTEFGIYQGRDLKIGVIGAIPEVREENIDFQDITFEKLKNNTESLSKELDAIMIMKEFLHEADDDQYVAAYRSLKIPTFFMQSTKVHVPFVNEGVQYDDIIDVDPANFATGFLDLGTDEKIKEHTWRYKLEKKQNIQDVYSRIFATIESVSS</sequence>
<dbReference type="EMBL" id="CP019980">
    <property type="protein sequence ID" value="AVK98519.1"/>
    <property type="molecule type" value="Genomic_DNA"/>
</dbReference>
<protein>
    <submittedName>
        <fullName evidence="2">Group-specific protein</fullName>
    </submittedName>
</protein>
<evidence type="ECO:0000313" key="1">
    <source>
        <dbReference type="EMBL" id="AVK98519.1"/>
    </source>
</evidence>
<reference evidence="1 3" key="1">
    <citation type="submission" date="2017-03" db="EMBL/GenBank/DDBJ databases">
        <title>The whole genome sequencing and assembly of Lysinibacillus sphaericus DSM 28T strain.</title>
        <authorList>
            <person name="Lee Y.-J."/>
            <person name="Yi H."/>
            <person name="Bahn Y.-S."/>
            <person name="Kim J.F."/>
            <person name="Lee D.-W."/>
        </authorList>
    </citation>
    <scope>NUCLEOTIDE SEQUENCE [LARGE SCALE GENOMIC DNA]</scope>
    <source>
        <strain evidence="1 3">DSM 28</strain>
    </source>
</reference>
<dbReference type="GeneID" id="48278583"/>
<dbReference type="EMBL" id="UFSZ01000001">
    <property type="protein sequence ID" value="SUV15511.1"/>
    <property type="molecule type" value="Genomic_DNA"/>
</dbReference>
<evidence type="ECO:0000313" key="4">
    <source>
        <dbReference type="Proteomes" id="UP000255295"/>
    </source>
</evidence>
<evidence type="ECO:0000313" key="3">
    <source>
        <dbReference type="Proteomes" id="UP000238825"/>
    </source>
</evidence>
<dbReference type="Proteomes" id="UP000238825">
    <property type="component" value="Chromosome"/>
</dbReference>
<name>A0A2S0K5D2_LYSSH</name>
<dbReference type="Proteomes" id="UP000255295">
    <property type="component" value="Unassembled WGS sequence"/>
</dbReference>
<reference evidence="2 4" key="2">
    <citation type="submission" date="2018-06" db="EMBL/GenBank/DDBJ databases">
        <authorList>
            <consortium name="Pathogen Informatics"/>
            <person name="Doyle S."/>
        </authorList>
    </citation>
    <scope>NUCLEOTIDE SEQUENCE [LARGE SCALE GENOMIC DNA]</scope>
    <source>
        <strain evidence="2 4">NCTC10338</strain>
    </source>
</reference>
<dbReference type="AlphaFoldDB" id="A0A2S0K5D2"/>
<proteinExistence type="predicted"/>